<dbReference type="AlphaFoldDB" id="A0A7W7QW10"/>
<name>A0A7W7QW10_9ACTN</name>
<dbReference type="GO" id="GO:0016810">
    <property type="term" value="F:hydrolase activity, acting on carbon-nitrogen (but not peptide) bonds"/>
    <property type="evidence" value="ECO:0007669"/>
    <property type="project" value="InterPro"/>
</dbReference>
<reference evidence="2 3" key="1">
    <citation type="submission" date="2020-08" db="EMBL/GenBank/DDBJ databases">
        <title>Genomic Encyclopedia of Type Strains, Phase III (KMG-III): the genomes of soil and plant-associated and newly described type strains.</title>
        <authorList>
            <person name="Whitman W."/>
        </authorList>
    </citation>
    <scope>NUCLEOTIDE SEQUENCE [LARGE SCALE GENOMIC DNA]</scope>
    <source>
        <strain evidence="2 3">CECT 8840</strain>
    </source>
</reference>
<dbReference type="RefSeq" id="WP_246436716.1">
    <property type="nucleotide sequence ID" value="NZ_JACHJP010000017.1"/>
</dbReference>
<proteinExistence type="predicted"/>
<keyword evidence="3" id="KW-1185">Reference proteome</keyword>
<dbReference type="InterPro" id="IPR011059">
    <property type="entry name" value="Metal-dep_hydrolase_composite"/>
</dbReference>
<organism evidence="2 3">
    <name type="scientific">Streptosporangium saharense</name>
    <dbReference type="NCBI Taxonomy" id="1706840"/>
    <lineage>
        <taxon>Bacteria</taxon>
        <taxon>Bacillati</taxon>
        <taxon>Actinomycetota</taxon>
        <taxon>Actinomycetes</taxon>
        <taxon>Streptosporangiales</taxon>
        <taxon>Streptosporangiaceae</taxon>
        <taxon>Streptosporangium</taxon>
    </lineage>
</organism>
<gene>
    <name evidence="2" type="ORF">FHS44_007959</name>
</gene>
<dbReference type="SUPFAM" id="SSF51338">
    <property type="entry name" value="Composite domain of metallo-dependent hydrolases"/>
    <property type="match status" value="1"/>
</dbReference>
<dbReference type="InterPro" id="IPR032466">
    <property type="entry name" value="Metal_Hydrolase"/>
</dbReference>
<dbReference type="Pfam" id="PF07969">
    <property type="entry name" value="Amidohydro_3"/>
    <property type="match status" value="1"/>
</dbReference>
<evidence type="ECO:0000313" key="3">
    <source>
        <dbReference type="Proteomes" id="UP000552644"/>
    </source>
</evidence>
<dbReference type="InterPro" id="IPR013108">
    <property type="entry name" value="Amidohydro_3"/>
</dbReference>
<evidence type="ECO:0000313" key="2">
    <source>
        <dbReference type="EMBL" id="MBB4920807.1"/>
    </source>
</evidence>
<dbReference type="Gene3D" id="2.30.40.10">
    <property type="entry name" value="Urease, subunit C, domain 1"/>
    <property type="match status" value="2"/>
</dbReference>
<sequence length="446" mass="46654">MTGGKVHTVDAADTLAESIAITGGRITRVGTEDEISSLIGPDTRVIPLRGRSVLPGINDSHLHGVWLGQMWPALLMDQMAAGHHGGEPPSRLETAQDRRGAILRTAELLASLGVTSYTEPGLGPGEDNGASGCFGSAALRDYADLAAEGRLTARVTALMLFGELDGASSLSGVLDGLRDFTPPADVPGWFRVAGVKIFGDGIPPMRNAWMDEPYLDGSYGGLLVEGASEAEREAVLIAMIDAAHAAGHQVAVHATGSRTTRTVTDAFAAAASRDGRDARHYIIHGDVISSRTLATMAAAGIGLNTQVGIPVATEHMVLGALGEDILPQTWPTRDALDIGVRLCLSSDAPVLTPDWRVGIAAAVTRRGLDGAVHGDAQRLAVAEALRAYTITPAWQDGAESWKGSLEAGKVADLCVLDADLFEVEPEALPQVPVSLTMVDGRVVHEI</sequence>
<accession>A0A7W7QW10</accession>
<dbReference type="Proteomes" id="UP000552644">
    <property type="component" value="Unassembled WGS sequence"/>
</dbReference>
<comment type="caution">
    <text evidence="2">The sequence shown here is derived from an EMBL/GenBank/DDBJ whole genome shotgun (WGS) entry which is preliminary data.</text>
</comment>
<feature type="domain" description="Amidohydrolase 3" evidence="1">
    <location>
        <begin position="94"/>
        <end position="444"/>
    </location>
</feature>
<evidence type="ECO:0000259" key="1">
    <source>
        <dbReference type="Pfam" id="PF07969"/>
    </source>
</evidence>
<dbReference type="EMBL" id="JACHJP010000017">
    <property type="protein sequence ID" value="MBB4920807.1"/>
    <property type="molecule type" value="Genomic_DNA"/>
</dbReference>
<protein>
    <recommendedName>
        <fullName evidence="1">Amidohydrolase 3 domain-containing protein</fullName>
    </recommendedName>
</protein>
<dbReference type="PANTHER" id="PTHR22642:SF2">
    <property type="entry name" value="PROTEIN LONG AFTER FAR-RED 3"/>
    <property type="match status" value="1"/>
</dbReference>
<dbReference type="PANTHER" id="PTHR22642">
    <property type="entry name" value="IMIDAZOLONEPROPIONASE"/>
    <property type="match status" value="1"/>
</dbReference>
<dbReference type="SUPFAM" id="SSF51556">
    <property type="entry name" value="Metallo-dependent hydrolases"/>
    <property type="match status" value="1"/>
</dbReference>
<dbReference type="Gene3D" id="3.20.20.140">
    <property type="entry name" value="Metal-dependent hydrolases"/>
    <property type="match status" value="1"/>
</dbReference>